<evidence type="ECO:0000256" key="12">
    <source>
        <dbReference type="SAM" id="Phobius"/>
    </source>
</evidence>
<proteinExistence type="predicted"/>
<evidence type="ECO:0000256" key="2">
    <source>
        <dbReference type="ARBA" id="ARBA00012513"/>
    </source>
</evidence>
<keyword evidence="7 10" id="KW-0067">ATP-binding</keyword>
<evidence type="ECO:0000256" key="1">
    <source>
        <dbReference type="ARBA" id="ARBA00004167"/>
    </source>
</evidence>
<dbReference type="EMBL" id="DS989841">
    <property type="protein sequence ID" value="EDX78385.1"/>
    <property type="molecule type" value="Genomic_DNA"/>
</dbReference>
<accession>B4VHK4</accession>
<dbReference type="GO" id="GO:0005524">
    <property type="term" value="F:ATP binding"/>
    <property type="evidence" value="ECO:0007669"/>
    <property type="project" value="UniProtKB-UniRule"/>
</dbReference>
<dbReference type="OrthoDB" id="419058at2"/>
<dbReference type="SUPFAM" id="SSF56112">
    <property type="entry name" value="Protein kinase-like (PK-like)"/>
    <property type="match status" value="1"/>
</dbReference>
<dbReference type="RefSeq" id="WP_006097846.1">
    <property type="nucleotide sequence ID" value="NZ_DS989841.1"/>
</dbReference>
<dbReference type="InterPro" id="IPR007111">
    <property type="entry name" value="NACHT_NTPase"/>
</dbReference>
<dbReference type="CDD" id="cd07302">
    <property type="entry name" value="CHD"/>
    <property type="match status" value="1"/>
</dbReference>
<dbReference type="PROSITE" id="PS50125">
    <property type="entry name" value="GUANYLATE_CYCLASE_2"/>
    <property type="match status" value="1"/>
</dbReference>
<dbReference type="GO" id="GO:0009190">
    <property type="term" value="P:cyclic nucleotide biosynthetic process"/>
    <property type="evidence" value="ECO:0007669"/>
    <property type="project" value="InterPro"/>
</dbReference>
<dbReference type="GO" id="GO:0016020">
    <property type="term" value="C:membrane"/>
    <property type="evidence" value="ECO:0007669"/>
    <property type="project" value="UniProtKB-SubCell"/>
</dbReference>
<gene>
    <name evidence="16" type="ORF">MC7420_7038</name>
</gene>
<feature type="transmembrane region" description="Helical" evidence="12">
    <location>
        <begin position="907"/>
        <end position="932"/>
    </location>
</feature>
<evidence type="ECO:0000256" key="4">
    <source>
        <dbReference type="ARBA" id="ARBA00022679"/>
    </source>
</evidence>
<dbReference type="eggNOG" id="COG0515">
    <property type="taxonomic scope" value="Bacteria"/>
</dbReference>
<dbReference type="PROSITE" id="PS50011">
    <property type="entry name" value="PROTEIN_KINASE_DOM"/>
    <property type="match status" value="1"/>
</dbReference>
<dbReference type="InterPro" id="IPR029787">
    <property type="entry name" value="Nucleotide_cyclase"/>
</dbReference>
<comment type="subcellular location">
    <subcellularLocation>
        <location evidence="1">Membrane</location>
        <topology evidence="1">Single-pass membrane protein</topology>
    </subcellularLocation>
</comment>
<dbReference type="InterPro" id="IPR000719">
    <property type="entry name" value="Prot_kinase_dom"/>
</dbReference>
<evidence type="ECO:0000256" key="3">
    <source>
        <dbReference type="ARBA" id="ARBA00022527"/>
    </source>
</evidence>
<keyword evidence="6 16" id="KW-0418">Kinase</keyword>
<feature type="domain" description="NACHT" evidence="15">
    <location>
        <begin position="567"/>
        <end position="657"/>
    </location>
</feature>
<evidence type="ECO:0000259" key="13">
    <source>
        <dbReference type="PROSITE" id="PS50011"/>
    </source>
</evidence>
<dbReference type="GO" id="GO:0004674">
    <property type="term" value="F:protein serine/threonine kinase activity"/>
    <property type="evidence" value="ECO:0007669"/>
    <property type="project" value="UniProtKB-KW"/>
</dbReference>
<evidence type="ECO:0000256" key="5">
    <source>
        <dbReference type="ARBA" id="ARBA00022741"/>
    </source>
</evidence>
<name>B4VHK4_9CYAN</name>
<evidence type="ECO:0000256" key="8">
    <source>
        <dbReference type="ARBA" id="ARBA00047899"/>
    </source>
</evidence>
<dbReference type="eggNOG" id="COG2114">
    <property type="taxonomic scope" value="Bacteria"/>
</dbReference>
<evidence type="ECO:0000259" key="14">
    <source>
        <dbReference type="PROSITE" id="PS50125"/>
    </source>
</evidence>
<keyword evidence="17" id="KW-1185">Reference proteome</keyword>
<dbReference type="SMART" id="SM00220">
    <property type="entry name" value="S_TKc"/>
    <property type="match status" value="1"/>
</dbReference>
<feature type="transmembrane region" description="Helical" evidence="12">
    <location>
        <begin position="944"/>
        <end position="965"/>
    </location>
</feature>
<dbReference type="Pfam" id="PF00211">
    <property type="entry name" value="Guanylate_cyc"/>
    <property type="match status" value="1"/>
</dbReference>
<keyword evidence="4" id="KW-0808">Transferase</keyword>
<comment type="catalytic activity">
    <reaction evidence="8">
        <text>L-threonyl-[protein] + ATP = O-phospho-L-threonyl-[protein] + ADP + H(+)</text>
        <dbReference type="Rhea" id="RHEA:46608"/>
        <dbReference type="Rhea" id="RHEA-COMP:11060"/>
        <dbReference type="Rhea" id="RHEA-COMP:11605"/>
        <dbReference type="ChEBI" id="CHEBI:15378"/>
        <dbReference type="ChEBI" id="CHEBI:30013"/>
        <dbReference type="ChEBI" id="CHEBI:30616"/>
        <dbReference type="ChEBI" id="CHEBI:61977"/>
        <dbReference type="ChEBI" id="CHEBI:456216"/>
        <dbReference type="EC" id="2.7.11.1"/>
    </reaction>
</comment>
<feature type="binding site" evidence="10">
    <location>
        <position position="41"/>
    </location>
    <ligand>
        <name>ATP</name>
        <dbReference type="ChEBI" id="CHEBI:30616"/>
    </ligand>
</feature>
<dbReference type="PANTHER" id="PTHR24363">
    <property type="entry name" value="SERINE/THREONINE PROTEIN KINASE"/>
    <property type="match status" value="1"/>
</dbReference>
<feature type="transmembrane region" description="Helical" evidence="12">
    <location>
        <begin position="833"/>
        <end position="853"/>
    </location>
</feature>
<reference evidence="16 17" key="1">
    <citation type="submission" date="2008-07" db="EMBL/GenBank/DDBJ databases">
        <authorList>
            <person name="Tandeau de Marsac N."/>
            <person name="Ferriera S."/>
            <person name="Johnson J."/>
            <person name="Kravitz S."/>
            <person name="Beeson K."/>
            <person name="Sutton G."/>
            <person name="Rogers Y.-H."/>
            <person name="Friedman R."/>
            <person name="Frazier M."/>
            <person name="Venter J.C."/>
        </authorList>
    </citation>
    <scope>NUCLEOTIDE SEQUENCE [LARGE SCALE GENOMIC DNA]</scope>
    <source>
        <strain evidence="16 17">PCC 7420</strain>
    </source>
</reference>
<dbReference type="AlphaFoldDB" id="B4VHK4"/>
<sequence>MIGTRLRGRYEIIQPLGRGGFGETYLARDRDLPGHPYCVVKQLKPQVANPSVLEASRRLFDTEARVLYQLGNHDQIPQLLAHFEDNQQFYLVQEHIEGDDLRHELAAGRRLDEMQAIRLVWDILEILNIVHQHQVIHRDIKPSNLIRRAADGKIILIDFGTVKRVSTATSSPTEVTIAIGTPGYMPPEQCAGKPRFSSDIHAVGMLGIQALTGVLPHHLPTDPKTGEILWRDQVAEASRFHDILAKMVCQDIRDRYDNVREVLDAIAALPSSATIPLPSQTLPRPKRTVNSLPSQLQTQRTLAAIAFTDGVGFSARMSADEEHTLDLIHRDLELMRQLCQQFSGQTIKSTGDGLLMYFPSAVLAVDCAIEIQKSLAQAAQRLSENDIILHRIGIHLGDVFVSEGDVMGNGVNIAARLEGKAQPGGICISQIVYDLVKNHLQLPTTFLGDLSLKNITDPVPSYLIQPVSSENRTYSPQSSPSKPQPKQTRQDVQFRHILLNKVRNYWIKGVLETSLHGRVLIELGLEERLDLVERPWELVWEGSGEFQQTLLPGIKVSEKFLAMGEGRSLLILGEPGSGKTTTLLELTRDLLDQADVDSNHPIPVVFNLSSWTGGKQTIADWLVNELHTKYQVSKDIGQTWIDSGELLLLLDGLDEVSITLREACVTAINQFTSEHGTTELVVCSRIRDYQALQQRLNLQAAICLQPLTLVQIDRYLNSAGTQLTVVRQVLRSDSTLQDLAQSPLMLSIITLAYQGISLDELPQRSGLDDWRKHLFDRYIQRMFKRRRGQVKYNQEQVINWLIWLAKRMYQNSETVFLIERLQPSWLNTKAQKWLYSLGVGLIGGLIMGLGGGLNVELMFWREITLLAGLIMGLGGGLMAGLIVALVMNQIEPVETLKWSWVKAKRNIVPGLRIGLTVGLIFGFSSGLIFWLITPSQGAIIEGITYGLSGIGTGLIFVLLRGLTGGGIETSTVPNQGIWQSAQNTLIFALIGVVAMVGLAQIVGLPILFGAVIGLLFGLFSPAGIACIQHFTLRLVLYFSGCIPWNYARFLDYATQQIFLQKVGGGYIFIHRLLLEHFAQIERKM</sequence>
<evidence type="ECO:0000256" key="10">
    <source>
        <dbReference type="PROSITE-ProRule" id="PRU10141"/>
    </source>
</evidence>
<evidence type="ECO:0000313" key="17">
    <source>
        <dbReference type="Proteomes" id="UP000003835"/>
    </source>
</evidence>
<dbReference type="STRING" id="118168.MC7420_7038"/>
<dbReference type="Proteomes" id="UP000003835">
    <property type="component" value="Unassembled WGS sequence"/>
</dbReference>
<dbReference type="SMART" id="SM00044">
    <property type="entry name" value="CYCc"/>
    <property type="match status" value="1"/>
</dbReference>
<organism evidence="16 17">
    <name type="scientific">Coleofasciculus chthonoplastes PCC 7420</name>
    <dbReference type="NCBI Taxonomy" id="118168"/>
    <lineage>
        <taxon>Bacteria</taxon>
        <taxon>Bacillati</taxon>
        <taxon>Cyanobacteriota</taxon>
        <taxon>Cyanophyceae</taxon>
        <taxon>Coleofasciculales</taxon>
        <taxon>Coleofasciculaceae</taxon>
        <taxon>Coleofasciculus</taxon>
    </lineage>
</organism>
<feature type="transmembrane region" description="Helical" evidence="12">
    <location>
        <begin position="865"/>
        <end position="887"/>
    </location>
</feature>
<dbReference type="SUPFAM" id="SSF52540">
    <property type="entry name" value="P-loop containing nucleoside triphosphate hydrolases"/>
    <property type="match status" value="1"/>
</dbReference>
<evidence type="ECO:0000256" key="6">
    <source>
        <dbReference type="ARBA" id="ARBA00022777"/>
    </source>
</evidence>
<protein>
    <recommendedName>
        <fullName evidence="2">non-specific serine/threonine protein kinase</fullName>
        <ecNumber evidence="2">2.7.11.1</ecNumber>
    </recommendedName>
</protein>
<dbReference type="EC" id="2.7.11.1" evidence="2"/>
<feature type="transmembrane region" description="Helical" evidence="12">
    <location>
        <begin position="985"/>
        <end position="1018"/>
    </location>
</feature>
<keyword evidence="3" id="KW-0723">Serine/threonine-protein kinase</keyword>
<dbReference type="Gene3D" id="3.30.70.1230">
    <property type="entry name" value="Nucleotide cyclase"/>
    <property type="match status" value="1"/>
</dbReference>
<dbReference type="CDD" id="cd14014">
    <property type="entry name" value="STKc_PknB_like"/>
    <property type="match status" value="1"/>
</dbReference>
<feature type="compositionally biased region" description="Low complexity" evidence="11">
    <location>
        <begin position="475"/>
        <end position="487"/>
    </location>
</feature>
<evidence type="ECO:0000259" key="15">
    <source>
        <dbReference type="PROSITE" id="PS50837"/>
    </source>
</evidence>
<keyword evidence="12" id="KW-0812">Transmembrane</keyword>
<dbReference type="Gene3D" id="3.40.50.300">
    <property type="entry name" value="P-loop containing nucleotide triphosphate hydrolases"/>
    <property type="match status" value="1"/>
</dbReference>
<dbReference type="InterPro" id="IPR027417">
    <property type="entry name" value="P-loop_NTPase"/>
</dbReference>
<feature type="domain" description="Guanylate cyclase" evidence="14">
    <location>
        <begin position="304"/>
        <end position="418"/>
    </location>
</feature>
<dbReference type="InterPro" id="IPR017441">
    <property type="entry name" value="Protein_kinase_ATP_BS"/>
</dbReference>
<feature type="transmembrane region" description="Helical" evidence="12">
    <location>
        <begin position="1053"/>
        <end position="1074"/>
    </location>
</feature>
<evidence type="ECO:0000313" key="16">
    <source>
        <dbReference type="EMBL" id="EDX78385.1"/>
    </source>
</evidence>
<feature type="region of interest" description="Disordered" evidence="11">
    <location>
        <begin position="470"/>
        <end position="490"/>
    </location>
</feature>
<dbReference type="PROSITE" id="PS50837">
    <property type="entry name" value="NACHT"/>
    <property type="match status" value="1"/>
</dbReference>
<feature type="domain" description="Protein kinase" evidence="13">
    <location>
        <begin position="10"/>
        <end position="267"/>
    </location>
</feature>
<dbReference type="GO" id="GO:0004016">
    <property type="term" value="F:adenylate cyclase activity"/>
    <property type="evidence" value="ECO:0007669"/>
    <property type="project" value="UniProtKB-ARBA"/>
</dbReference>
<dbReference type="Pfam" id="PF00069">
    <property type="entry name" value="Pkinase"/>
    <property type="match status" value="1"/>
</dbReference>
<dbReference type="SUPFAM" id="SSF55073">
    <property type="entry name" value="Nucleotide cyclase"/>
    <property type="match status" value="1"/>
</dbReference>
<dbReference type="Pfam" id="PF05729">
    <property type="entry name" value="NACHT"/>
    <property type="match status" value="1"/>
</dbReference>
<dbReference type="PROSITE" id="PS00107">
    <property type="entry name" value="PROTEIN_KINASE_ATP"/>
    <property type="match status" value="1"/>
</dbReference>
<comment type="catalytic activity">
    <reaction evidence="9">
        <text>L-seryl-[protein] + ATP = O-phospho-L-seryl-[protein] + ADP + H(+)</text>
        <dbReference type="Rhea" id="RHEA:17989"/>
        <dbReference type="Rhea" id="RHEA-COMP:9863"/>
        <dbReference type="Rhea" id="RHEA-COMP:11604"/>
        <dbReference type="ChEBI" id="CHEBI:15378"/>
        <dbReference type="ChEBI" id="CHEBI:29999"/>
        <dbReference type="ChEBI" id="CHEBI:30616"/>
        <dbReference type="ChEBI" id="CHEBI:83421"/>
        <dbReference type="ChEBI" id="CHEBI:456216"/>
        <dbReference type="EC" id="2.7.11.1"/>
    </reaction>
</comment>
<dbReference type="Gene3D" id="1.10.510.10">
    <property type="entry name" value="Transferase(Phosphotransferase) domain 1"/>
    <property type="match status" value="1"/>
</dbReference>
<evidence type="ECO:0000256" key="11">
    <source>
        <dbReference type="SAM" id="MobiDB-lite"/>
    </source>
</evidence>
<dbReference type="PANTHER" id="PTHR24363:SF0">
    <property type="entry name" value="SERINE_THREONINE KINASE LIKE DOMAIN CONTAINING 1"/>
    <property type="match status" value="1"/>
</dbReference>
<dbReference type="InterPro" id="IPR011009">
    <property type="entry name" value="Kinase-like_dom_sf"/>
</dbReference>
<dbReference type="GO" id="GO:0035556">
    <property type="term" value="P:intracellular signal transduction"/>
    <property type="evidence" value="ECO:0007669"/>
    <property type="project" value="InterPro"/>
</dbReference>
<dbReference type="HOGENOM" id="CLU_007998_0_0_3"/>
<keyword evidence="12" id="KW-1133">Transmembrane helix</keyword>
<dbReference type="InterPro" id="IPR001054">
    <property type="entry name" value="A/G_cyclase"/>
</dbReference>
<evidence type="ECO:0000256" key="9">
    <source>
        <dbReference type="ARBA" id="ARBA00048679"/>
    </source>
</evidence>
<keyword evidence="12" id="KW-0472">Membrane</keyword>
<evidence type="ECO:0000256" key="7">
    <source>
        <dbReference type="ARBA" id="ARBA00022840"/>
    </source>
</evidence>
<keyword evidence="5 10" id="KW-0547">Nucleotide-binding</keyword>
<dbReference type="eggNOG" id="COG5635">
    <property type="taxonomic scope" value="Bacteria"/>
</dbReference>